<keyword evidence="3" id="KW-1133">Transmembrane helix</keyword>
<evidence type="ECO:0000256" key="3">
    <source>
        <dbReference type="SAM" id="Phobius"/>
    </source>
</evidence>
<reference evidence="6" key="1">
    <citation type="journal article" date="2016" name="Nature">
        <title>Genome evolution in the allotetraploid frog Xenopus laevis.</title>
        <authorList>
            <person name="Session A.M."/>
            <person name="Uno Y."/>
            <person name="Kwon T."/>
            <person name="Chapman J.A."/>
            <person name="Toyoda A."/>
            <person name="Takahashi S."/>
            <person name="Fukui A."/>
            <person name="Hikosaka A."/>
            <person name="Suzuki A."/>
            <person name="Kondo M."/>
            <person name="van Heeringen S.J."/>
            <person name="Quigley I."/>
            <person name="Heinz S."/>
            <person name="Ogino H."/>
            <person name="Ochi H."/>
            <person name="Hellsten U."/>
            <person name="Lyons J.B."/>
            <person name="Simakov O."/>
            <person name="Putnam N."/>
            <person name="Stites J."/>
            <person name="Kuroki Y."/>
            <person name="Tanaka T."/>
            <person name="Michiue T."/>
            <person name="Watanabe M."/>
            <person name="Bogdanovic O."/>
            <person name="Lister R."/>
            <person name="Georgiou G."/>
            <person name="Paranjpe S.S."/>
            <person name="van Kruijsbergen I."/>
            <person name="Shu S."/>
            <person name="Carlson J."/>
            <person name="Kinoshita T."/>
            <person name="Ohta Y."/>
            <person name="Mawaribuchi S."/>
            <person name="Jenkins J."/>
            <person name="Grimwood J."/>
            <person name="Schmutz J."/>
            <person name="Mitros T."/>
            <person name="Mozaffari S.V."/>
            <person name="Suzuki Y."/>
            <person name="Haramoto Y."/>
            <person name="Yamamoto T.S."/>
            <person name="Takagi C."/>
            <person name="Heald R."/>
            <person name="Miller K."/>
            <person name="Haudenschild C."/>
            <person name="Kitzman J."/>
            <person name="Nakayama T."/>
            <person name="Izutsu Y."/>
            <person name="Robert J."/>
            <person name="Fortriede J."/>
            <person name="Burns K."/>
            <person name="Lotay V."/>
            <person name="Karimi K."/>
            <person name="Yasuoka Y."/>
            <person name="Dichmann D.S."/>
            <person name="Flajnik M.F."/>
            <person name="Houston D.W."/>
            <person name="Shendure J."/>
            <person name="DuPasquier L."/>
            <person name="Vize P.D."/>
            <person name="Zorn A.M."/>
            <person name="Ito M."/>
            <person name="Marcotte E.M."/>
            <person name="Wallingford J.B."/>
            <person name="Ito Y."/>
            <person name="Asashima M."/>
            <person name="Ueno N."/>
            <person name="Matsuda Y."/>
            <person name="Veenstra G.J."/>
            <person name="Fujiyama A."/>
            <person name="Harland R.M."/>
            <person name="Taira M."/>
            <person name="Rokhsar D.S."/>
        </authorList>
    </citation>
    <scope>NUCLEOTIDE SEQUENCE [LARGE SCALE GENOMIC DNA]</scope>
    <source>
        <strain evidence="6">J</strain>
    </source>
</reference>
<feature type="domain" description="Ig-like" evidence="4">
    <location>
        <begin position="7"/>
        <end position="80"/>
    </location>
</feature>
<name>A0A974DK72_XENLA</name>
<dbReference type="CDD" id="cd00098">
    <property type="entry name" value="IgC1"/>
    <property type="match status" value="1"/>
</dbReference>
<dbReference type="PANTHER" id="PTHR23411">
    <property type="entry name" value="TAPASIN"/>
    <property type="match status" value="1"/>
</dbReference>
<dbReference type="SMART" id="SM00407">
    <property type="entry name" value="IGc1"/>
    <property type="match status" value="1"/>
</dbReference>
<dbReference type="Pfam" id="PF07654">
    <property type="entry name" value="C1-set"/>
    <property type="match status" value="1"/>
</dbReference>
<feature type="region of interest" description="Disordered" evidence="2">
    <location>
        <begin position="134"/>
        <end position="203"/>
    </location>
</feature>
<organism evidence="5 6">
    <name type="scientific">Xenopus laevis</name>
    <name type="common">African clawed frog</name>
    <dbReference type="NCBI Taxonomy" id="8355"/>
    <lineage>
        <taxon>Eukaryota</taxon>
        <taxon>Metazoa</taxon>
        <taxon>Chordata</taxon>
        <taxon>Craniata</taxon>
        <taxon>Vertebrata</taxon>
        <taxon>Euteleostomi</taxon>
        <taxon>Amphibia</taxon>
        <taxon>Batrachia</taxon>
        <taxon>Anura</taxon>
        <taxon>Pipoidea</taxon>
        <taxon>Pipidae</taxon>
        <taxon>Xenopodinae</taxon>
        <taxon>Xenopus</taxon>
        <taxon>Xenopus</taxon>
    </lineage>
</organism>
<proteinExistence type="predicted"/>
<evidence type="ECO:0000313" key="5">
    <source>
        <dbReference type="EMBL" id="OCT93548.1"/>
    </source>
</evidence>
<accession>A0A974DK72</accession>
<keyword evidence="1" id="KW-0393">Immunoglobulin domain</keyword>
<evidence type="ECO:0000313" key="6">
    <source>
        <dbReference type="Proteomes" id="UP000694892"/>
    </source>
</evidence>
<dbReference type="InterPro" id="IPR007110">
    <property type="entry name" value="Ig-like_dom"/>
</dbReference>
<keyword evidence="3" id="KW-0472">Membrane</keyword>
<dbReference type="Gene3D" id="2.60.40.10">
    <property type="entry name" value="Immunoglobulins"/>
    <property type="match status" value="1"/>
</dbReference>
<evidence type="ECO:0000256" key="2">
    <source>
        <dbReference type="SAM" id="MobiDB-lite"/>
    </source>
</evidence>
<dbReference type="AlphaFoldDB" id="A0A974DK72"/>
<keyword evidence="3" id="KW-0812">Transmembrane</keyword>
<evidence type="ECO:0000259" key="4">
    <source>
        <dbReference type="PROSITE" id="PS50835"/>
    </source>
</evidence>
<gene>
    <name evidence="5" type="ORF">XELAEV_18011226mg</name>
</gene>
<dbReference type="InterPro" id="IPR013783">
    <property type="entry name" value="Ig-like_fold"/>
</dbReference>
<protein>
    <recommendedName>
        <fullName evidence="4">Ig-like domain-containing protein</fullName>
    </recommendedName>
</protein>
<dbReference type="EMBL" id="CM004468">
    <property type="protein sequence ID" value="OCT93548.1"/>
    <property type="molecule type" value="Genomic_DNA"/>
</dbReference>
<dbReference type="InterPro" id="IPR003597">
    <property type="entry name" value="Ig_C1-set"/>
</dbReference>
<sequence>MTHPYRPKETFRAETEGQLLVCEAQRFYPPELNISWSFSAEENPAQETLNENPDGTYNKTSTINVTEELWDTHVICQVQHVTLPMPLPLRLYLTWTKWYQNLYVLLSLLLLPLVFLLCWKGPCRKCWKAAPQSITPGPGTARGPNTQQDGAERSSLHYASVVPSPKGTNTRLPPRSTEEILYAPLKGTRNPMPKTAPYSPDLPEEPDLFYASLRMSPPQSN</sequence>
<dbReference type="PROSITE" id="PS50835">
    <property type="entry name" value="IG_LIKE"/>
    <property type="match status" value="1"/>
</dbReference>
<feature type="transmembrane region" description="Helical" evidence="3">
    <location>
        <begin position="98"/>
        <end position="119"/>
    </location>
</feature>
<dbReference type="InterPro" id="IPR036179">
    <property type="entry name" value="Ig-like_dom_sf"/>
</dbReference>
<evidence type="ECO:0000256" key="1">
    <source>
        <dbReference type="ARBA" id="ARBA00023319"/>
    </source>
</evidence>
<dbReference type="Proteomes" id="UP000694892">
    <property type="component" value="Chromosome 2L"/>
</dbReference>
<dbReference type="InterPro" id="IPR050380">
    <property type="entry name" value="Immune_Resp_Modulators"/>
</dbReference>
<dbReference type="SUPFAM" id="SSF48726">
    <property type="entry name" value="Immunoglobulin"/>
    <property type="match status" value="1"/>
</dbReference>